<reference evidence="1 2" key="1">
    <citation type="submission" date="2020-01" db="EMBL/GenBank/DDBJ databases">
        <title>Identification and distribution of gene clusters putatively required for synthesis of sphingolipid metabolism inhibitors in phylogenetically diverse species of the filamentous fungus Fusarium.</title>
        <authorList>
            <person name="Kim H.-S."/>
            <person name="Busman M."/>
            <person name="Brown D.W."/>
            <person name="Divon H."/>
            <person name="Uhlig S."/>
            <person name="Proctor R.H."/>
        </authorList>
    </citation>
    <scope>NUCLEOTIDE SEQUENCE [LARGE SCALE GENOMIC DNA]</scope>
    <source>
        <strain evidence="1 2">NRRL 20459</strain>
    </source>
</reference>
<organism evidence="1 2">
    <name type="scientific">Fusarium albosuccineum</name>
    <dbReference type="NCBI Taxonomy" id="1237068"/>
    <lineage>
        <taxon>Eukaryota</taxon>
        <taxon>Fungi</taxon>
        <taxon>Dikarya</taxon>
        <taxon>Ascomycota</taxon>
        <taxon>Pezizomycotina</taxon>
        <taxon>Sordariomycetes</taxon>
        <taxon>Hypocreomycetidae</taxon>
        <taxon>Hypocreales</taxon>
        <taxon>Nectriaceae</taxon>
        <taxon>Fusarium</taxon>
        <taxon>Fusarium decemcellulare species complex</taxon>
    </lineage>
</organism>
<evidence type="ECO:0000313" key="2">
    <source>
        <dbReference type="Proteomes" id="UP000554235"/>
    </source>
</evidence>
<dbReference type="EMBL" id="JAADYS010003924">
    <property type="protein sequence ID" value="KAF4439655.1"/>
    <property type="molecule type" value="Genomic_DNA"/>
</dbReference>
<feature type="non-terminal residue" evidence="1">
    <location>
        <position position="41"/>
    </location>
</feature>
<accession>A0A8H4JWJ8</accession>
<dbReference type="Proteomes" id="UP000554235">
    <property type="component" value="Unassembled WGS sequence"/>
</dbReference>
<evidence type="ECO:0000313" key="1">
    <source>
        <dbReference type="EMBL" id="KAF4439655.1"/>
    </source>
</evidence>
<name>A0A8H4JWJ8_9HYPO</name>
<keyword evidence="2" id="KW-1185">Reference proteome</keyword>
<gene>
    <name evidence="1" type="ORF">FALBO_17364</name>
</gene>
<dbReference type="AlphaFoldDB" id="A0A8H4JWJ8"/>
<comment type="caution">
    <text evidence="1">The sequence shown here is derived from an EMBL/GenBank/DDBJ whole genome shotgun (WGS) entry which is preliminary data.</text>
</comment>
<sequence>MVSSLISANDWLAAAKHRRTVYGLKGSSALPDSRVEDILKQ</sequence>
<proteinExistence type="predicted"/>
<dbReference type="OrthoDB" id="2138173at2759"/>
<protein>
    <submittedName>
        <fullName evidence="1">Nitroreductase family</fullName>
    </submittedName>
</protein>